<evidence type="ECO:0000313" key="1">
    <source>
        <dbReference type="EMBL" id="NKY25689.1"/>
    </source>
</evidence>
<comment type="caution">
    <text evidence="1">The sequence shown here is derived from an EMBL/GenBank/DDBJ whole genome shotgun (WGS) entry which is preliminary data.</text>
</comment>
<name>A0A7X6R1T4_9NOCA</name>
<gene>
    <name evidence="1" type="ORF">HGB38_05490</name>
</gene>
<organism evidence="1 2">
    <name type="scientific">Nocardia gamkensis</name>
    <dbReference type="NCBI Taxonomy" id="352869"/>
    <lineage>
        <taxon>Bacteria</taxon>
        <taxon>Bacillati</taxon>
        <taxon>Actinomycetota</taxon>
        <taxon>Actinomycetes</taxon>
        <taxon>Mycobacteriales</taxon>
        <taxon>Nocardiaceae</taxon>
        <taxon>Nocardia</taxon>
    </lineage>
</organism>
<protein>
    <submittedName>
        <fullName evidence="1">Antitoxin</fullName>
    </submittedName>
</protein>
<reference evidence="1 2" key="1">
    <citation type="submission" date="2020-04" db="EMBL/GenBank/DDBJ databases">
        <title>MicrobeNet Type strains.</title>
        <authorList>
            <person name="Nicholson A.C."/>
        </authorList>
    </citation>
    <scope>NUCLEOTIDE SEQUENCE [LARGE SCALE GENOMIC DNA]</scope>
    <source>
        <strain evidence="1 2">DSM 44956</strain>
    </source>
</reference>
<dbReference type="InterPro" id="IPR028037">
    <property type="entry name" value="Antitoxin_Rv0909/MT0933"/>
</dbReference>
<keyword evidence="2" id="KW-1185">Reference proteome</keyword>
<dbReference type="Proteomes" id="UP000540698">
    <property type="component" value="Unassembled WGS sequence"/>
</dbReference>
<evidence type="ECO:0000313" key="2">
    <source>
        <dbReference type="Proteomes" id="UP000540698"/>
    </source>
</evidence>
<accession>A0A7X6R1T4</accession>
<sequence>MDLAQKNADKLDAVIDKAGDLVDEKTGDKFTGQVDAAQNAAKKALREK</sequence>
<dbReference type="Pfam" id="PF14013">
    <property type="entry name" value="MT0933_antitox"/>
    <property type="match status" value="1"/>
</dbReference>
<proteinExistence type="predicted"/>
<dbReference type="AlphaFoldDB" id="A0A7X6R1T4"/>
<dbReference type="EMBL" id="JAAXOS010000002">
    <property type="protein sequence ID" value="NKY25689.1"/>
    <property type="molecule type" value="Genomic_DNA"/>
</dbReference>